<dbReference type="EMBL" id="JACIDT010000008">
    <property type="protein sequence ID" value="MBB3926779.1"/>
    <property type="molecule type" value="Genomic_DNA"/>
</dbReference>
<name>A0A7W6BIW9_9SPHN</name>
<gene>
    <name evidence="1" type="ORF">GGR43_002502</name>
</gene>
<dbReference type="AlphaFoldDB" id="A0A7W6BIW9"/>
<dbReference type="RefSeq" id="WP_188072285.1">
    <property type="nucleotide sequence ID" value="NZ_BSPS01000012.1"/>
</dbReference>
<dbReference type="Proteomes" id="UP000571950">
    <property type="component" value="Unassembled WGS sequence"/>
</dbReference>
<evidence type="ECO:0000313" key="1">
    <source>
        <dbReference type="EMBL" id="MBB3926779.1"/>
    </source>
</evidence>
<keyword evidence="2" id="KW-1185">Reference proteome</keyword>
<organism evidence="1 2">
    <name type="scientific">Sphingobium jiangsuense</name>
    <dbReference type="NCBI Taxonomy" id="870476"/>
    <lineage>
        <taxon>Bacteria</taxon>
        <taxon>Pseudomonadati</taxon>
        <taxon>Pseudomonadota</taxon>
        <taxon>Alphaproteobacteria</taxon>
        <taxon>Sphingomonadales</taxon>
        <taxon>Sphingomonadaceae</taxon>
        <taxon>Sphingobium</taxon>
    </lineage>
</organism>
<accession>A0A7W6BIW9</accession>
<evidence type="ECO:0000313" key="2">
    <source>
        <dbReference type="Proteomes" id="UP000571950"/>
    </source>
</evidence>
<reference evidence="1 2" key="1">
    <citation type="submission" date="2020-08" db="EMBL/GenBank/DDBJ databases">
        <title>Genomic Encyclopedia of Type Strains, Phase IV (KMG-IV): sequencing the most valuable type-strain genomes for metagenomic binning, comparative biology and taxonomic classification.</title>
        <authorList>
            <person name="Goeker M."/>
        </authorList>
    </citation>
    <scope>NUCLEOTIDE SEQUENCE [LARGE SCALE GENOMIC DNA]</scope>
    <source>
        <strain evidence="1 2">DSM 26189</strain>
    </source>
</reference>
<comment type="caution">
    <text evidence="1">The sequence shown here is derived from an EMBL/GenBank/DDBJ whole genome shotgun (WGS) entry which is preliminary data.</text>
</comment>
<protein>
    <submittedName>
        <fullName evidence="1">Uncharacterized protein</fullName>
    </submittedName>
</protein>
<proteinExistence type="predicted"/>
<sequence>MTGISLPNDFADLTPFLGWALPTADQRYNRRRTASREELRAFYDAMLPRIEAILTLVDGYPLGALPEELRPLYWLALSLAEVAPHIELYGGAPGVPYAFEETRFVAVHGNQDTALGLPPAAAAA</sequence>